<dbReference type="eggNOG" id="COG1520">
    <property type="taxonomic scope" value="Bacteria"/>
</dbReference>
<dbReference type="RefSeq" id="WP_013016900.1">
    <property type="nucleotide sequence ID" value="NC_013947.1"/>
</dbReference>
<keyword evidence="5" id="KW-1185">Reference proteome</keyword>
<reference evidence="4 5" key="1">
    <citation type="journal article" date="2009" name="Stand. Genomic Sci.">
        <title>Complete genome sequence of Stackebrandtia nassauensis type strain (LLR-40K-21).</title>
        <authorList>
            <person name="Munk C."/>
            <person name="Lapidus A."/>
            <person name="Copeland A."/>
            <person name="Jando M."/>
            <person name="Mayilraj S."/>
            <person name="Glavina Del Rio T."/>
            <person name="Nolan M."/>
            <person name="Chen F."/>
            <person name="Lucas S."/>
            <person name="Tice H."/>
            <person name="Cheng J.F."/>
            <person name="Han C."/>
            <person name="Detter J.C."/>
            <person name="Bruce D."/>
            <person name="Goodwin L."/>
            <person name="Chain P."/>
            <person name="Pitluck S."/>
            <person name="Goker M."/>
            <person name="Ovchinikova G."/>
            <person name="Pati A."/>
            <person name="Ivanova N."/>
            <person name="Mavromatis K."/>
            <person name="Chen A."/>
            <person name="Palaniappan K."/>
            <person name="Land M."/>
            <person name="Hauser L."/>
            <person name="Chang Y.J."/>
            <person name="Jeffries C.D."/>
            <person name="Bristow J."/>
            <person name="Eisen J.A."/>
            <person name="Markowitz V."/>
            <person name="Hugenholtz P."/>
            <person name="Kyrpides N.C."/>
            <person name="Klenk H.P."/>
        </authorList>
    </citation>
    <scope>NUCLEOTIDE SEQUENCE [LARGE SCALE GENOMIC DNA]</scope>
    <source>
        <strain evidence="5">DSM 44728 / CIP 108903 / NRRL B-16338 / NBRC 102104 / LLR-40K-21</strain>
    </source>
</reference>
<protein>
    <recommendedName>
        <fullName evidence="3">Pyrrolo-quinoline quinone repeat domain-containing protein</fullName>
    </recommendedName>
</protein>
<name>D3PX66_STANL</name>
<dbReference type="EMBL" id="CP001778">
    <property type="protein sequence ID" value="ADD41329.1"/>
    <property type="molecule type" value="Genomic_DNA"/>
</dbReference>
<accession>D3PX66</accession>
<gene>
    <name evidence="4" type="ordered locus">Snas_1626</name>
</gene>
<feature type="compositionally biased region" description="Basic and acidic residues" evidence="1">
    <location>
        <begin position="47"/>
        <end position="62"/>
    </location>
</feature>
<dbReference type="STRING" id="446470.Snas_1626"/>
<dbReference type="OrthoDB" id="3443678at2"/>
<feature type="region of interest" description="Disordered" evidence="1">
    <location>
        <begin position="28"/>
        <end position="76"/>
    </location>
</feature>
<evidence type="ECO:0000313" key="4">
    <source>
        <dbReference type="EMBL" id="ADD41329.1"/>
    </source>
</evidence>
<evidence type="ECO:0000313" key="5">
    <source>
        <dbReference type="Proteomes" id="UP000000844"/>
    </source>
</evidence>
<feature type="chain" id="PRO_5038957213" description="Pyrrolo-quinoline quinone repeat domain-containing protein" evidence="2">
    <location>
        <begin position="32"/>
        <end position="439"/>
    </location>
</feature>
<evidence type="ECO:0000259" key="3">
    <source>
        <dbReference type="Pfam" id="PF13360"/>
    </source>
</evidence>
<evidence type="ECO:0000256" key="1">
    <source>
        <dbReference type="SAM" id="MobiDB-lite"/>
    </source>
</evidence>
<evidence type="ECO:0000256" key="2">
    <source>
        <dbReference type="SAM" id="SignalP"/>
    </source>
</evidence>
<dbReference type="KEGG" id="sna:Snas_1626"/>
<keyword evidence="2" id="KW-0732">Signal</keyword>
<dbReference type="Proteomes" id="UP000000844">
    <property type="component" value="Chromosome"/>
</dbReference>
<dbReference type="HOGENOM" id="CLU_623900_0_0_11"/>
<dbReference type="AlphaFoldDB" id="D3PX66"/>
<proteinExistence type="predicted"/>
<dbReference type="InterPro" id="IPR002372">
    <property type="entry name" value="PQQ_rpt_dom"/>
</dbReference>
<sequence length="439" mass="46915">MNPVARKRNGISRMAIAVAAAVALLSTSCSSESDTEVPSALTSAESEGEKEKSRTDPIEFSEKPLWSKKPLDEDGSDSLRFSGTSVLGDKVAFVRRDNESAEHLTVAKAKSGKTVWELTDGDTIKGSDGLRADHPEVDPLGGADAEALLVAYVKPTTLADGSSGEENGIAALSLKDGSMLWSVPVVTGPQHGYFMFLAATSDSHVAVDLSDHSGEEDVSKLVMVDYKKREVVWQKEWLEAAAIIDDTVIVDKFKPDGDNLDHVTAMGLKVSSGKTRWELDHDKDPDVLTATNDAAVVDSGGSVLILDPKSGDQRAKLAIAATECYFDGESTLACQSSKDTDSAPASVISIIEVTDSTAKASQVSGTDRDELSGIYKGRIFVERLVDQRNELTVLDTSGKTIAEQLPGSLADITDDYAAFVRIAENFAETDIMSVHKVEI</sequence>
<feature type="signal peptide" evidence="2">
    <location>
        <begin position="1"/>
        <end position="31"/>
    </location>
</feature>
<feature type="domain" description="Pyrrolo-quinoline quinone repeat" evidence="3">
    <location>
        <begin position="167"/>
        <end position="322"/>
    </location>
</feature>
<dbReference type="InterPro" id="IPR011047">
    <property type="entry name" value="Quinoprotein_ADH-like_sf"/>
</dbReference>
<dbReference type="SUPFAM" id="SSF50998">
    <property type="entry name" value="Quinoprotein alcohol dehydrogenase-like"/>
    <property type="match status" value="1"/>
</dbReference>
<dbReference type="InterPro" id="IPR015943">
    <property type="entry name" value="WD40/YVTN_repeat-like_dom_sf"/>
</dbReference>
<dbReference type="Gene3D" id="2.130.10.10">
    <property type="entry name" value="YVTN repeat-like/Quinoprotein amine dehydrogenase"/>
    <property type="match status" value="1"/>
</dbReference>
<dbReference type="Pfam" id="PF13360">
    <property type="entry name" value="PQQ_2"/>
    <property type="match status" value="1"/>
</dbReference>
<organism evidence="4 5">
    <name type="scientific">Stackebrandtia nassauensis (strain DSM 44728 / CIP 108903 / NRRL B-16338 / NBRC 102104 / LLR-40K-21)</name>
    <dbReference type="NCBI Taxonomy" id="446470"/>
    <lineage>
        <taxon>Bacteria</taxon>
        <taxon>Bacillati</taxon>
        <taxon>Actinomycetota</taxon>
        <taxon>Actinomycetes</taxon>
        <taxon>Glycomycetales</taxon>
        <taxon>Glycomycetaceae</taxon>
        <taxon>Stackebrandtia</taxon>
    </lineage>
</organism>
<dbReference type="PROSITE" id="PS51257">
    <property type="entry name" value="PROKAR_LIPOPROTEIN"/>
    <property type="match status" value="1"/>
</dbReference>